<dbReference type="RefSeq" id="WP_387981053.1">
    <property type="nucleotide sequence ID" value="NZ_JBHRWO010000023.1"/>
</dbReference>
<feature type="domain" description="Hemerythrin-like" evidence="1">
    <location>
        <begin position="23"/>
        <end position="147"/>
    </location>
</feature>
<organism evidence="2 3">
    <name type="scientific">Glycomyces rhizosphaerae</name>
    <dbReference type="NCBI Taxonomy" id="2054422"/>
    <lineage>
        <taxon>Bacteria</taxon>
        <taxon>Bacillati</taxon>
        <taxon>Actinomycetota</taxon>
        <taxon>Actinomycetes</taxon>
        <taxon>Glycomycetales</taxon>
        <taxon>Glycomycetaceae</taxon>
        <taxon>Glycomyces</taxon>
    </lineage>
</organism>
<name>A0ABV7Q5E7_9ACTN</name>
<protein>
    <submittedName>
        <fullName evidence="2">Hemerythrin domain-containing protein</fullName>
    </submittedName>
</protein>
<dbReference type="EMBL" id="JBHRWO010000023">
    <property type="protein sequence ID" value="MFC3496030.1"/>
    <property type="molecule type" value="Genomic_DNA"/>
</dbReference>
<dbReference type="Proteomes" id="UP001595712">
    <property type="component" value="Unassembled WGS sequence"/>
</dbReference>
<proteinExistence type="predicted"/>
<dbReference type="Pfam" id="PF01814">
    <property type="entry name" value="Hemerythrin"/>
    <property type="match status" value="1"/>
</dbReference>
<dbReference type="InterPro" id="IPR012312">
    <property type="entry name" value="Hemerythrin-like"/>
</dbReference>
<reference evidence="3" key="1">
    <citation type="journal article" date="2019" name="Int. J. Syst. Evol. Microbiol.">
        <title>The Global Catalogue of Microorganisms (GCM) 10K type strain sequencing project: providing services to taxonomists for standard genome sequencing and annotation.</title>
        <authorList>
            <consortium name="The Broad Institute Genomics Platform"/>
            <consortium name="The Broad Institute Genome Sequencing Center for Infectious Disease"/>
            <person name="Wu L."/>
            <person name="Ma J."/>
        </authorList>
    </citation>
    <scope>NUCLEOTIDE SEQUENCE [LARGE SCALE GENOMIC DNA]</scope>
    <source>
        <strain evidence="3">CGMCC 4.7396</strain>
    </source>
</reference>
<sequence length="165" mass="18456">MGRRIRRSPPINSETDRLVAFSTQLRNVHQRLRKALDLARRSIDGEFDETGGQDLLLFCRGFCSALSGHHRSEDGGLFPQVIAEHPELKPVIANLMSDHNMLEHLIGQLTAAMDSDAEPDELHRHLDGIGAVMETHFRYEENQLLAILDTLALEGEPTQLLGELA</sequence>
<gene>
    <name evidence="2" type="ORF">ACFO8M_26420</name>
</gene>
<evidence type="ECO:0000259" key="1">
    <source>
        <dbReference type="Pfam" id="PF01814"/>
    </source>
</evidence>
<keyword evidence="3" id="KW-1185">Reference proteome</keyword>
<evidence type="ECO:0000313" key="3">
    <source>
        <dbReference type="Proteomes" id="UP001595712"/>
    </source>
</evidence>
<dbReference type="Gene3D" id="1.20.120.520">
    <property type="entry name" value="nmb1532 protein domain like"/>
    <property type="match status" value="1"/>
</dbReference>
<evidence type="ECO:0000313" key="2">
    <source>
        <dbReference type="EMBL" id="MFC3496030.1"/>
    </source>
</evidence>
<comment type="caution">
    <text evidence="2">The sequence shown here is derived from an EMBL/GenBank/DDBJ whole genome shotgun (WGS) entry which is preliminary data.</text>
</comment>
<accession>A0ABV7Q5E7</accession>